<feature type="transmembrane region" description="Helical" evidence="2">
    <location>
        <begin position="205"/>
        <end position="229"/>
    </location>
</feature>
<keyword evidence="2" id="KW-0472">Membrane</keyword>
<reference evidence="3 4" key="1">
    <citation type="submission" date="2022-11" db="EMBL/GenBank/DDBJ databases">
        <title>Spartinivicinus poritis sp. nov., isolated from scleractinian coral Porites lutea.</title>
        <authorList>
            <person name="Zhang G."/>
            <person name="Cai L."/>
            <person name="Wei Q."/>
        </authorList>
    </citation>
    <scope>NUCLEOTIDE SEQUENCE [LARGE SCALE GENOMIC DNA]</scope>
    <source>
        <strain evidence="3 4">A2-2</strain>
    </source>
</reference>
<feature type="region of interest" description="Disordered" evidence="1">
    <location>
        <begin position="1"/>
        <end position="38"/>
    </location>
</feature>
<protein>
    <submittedName>
        <fullName evidence="3">Uncharacterized protein</fullName>
    </submittedName>
</protein>
<evidence type="ECO:0000313" key="4">
    <source>
        <dbReference type="Proteomes" id="UP001528823"/>
    </source>
</evidence>
<feature type="transmembrane region" description="Helical" evidence="2">
    <location>
        <begin position="178"/>
        <end position="199"/>
    </location>
</feature>
<proteinExistence type="predicted"/>
<sequence length="505" mass="55754">MGNVASLKLPVAEQSKQPAKIKKTSKTTVKRQTTKKQKLSKVAVKSTFTRGNSANQPVDASKIKLPSVKLPKKTGPLRQLGKHEQLMHYNRLVYLVTLVNLGAFFLGITQYNWWGSEGIALGAIANIVVINMTIAIVMRQQYVINFLFWLATRAPTSWPLSVRWTLGKVYHFGGFHSGCAVAATIWFAVFAGSITYQYANGLPGISLGTMVITYALLAVLLLIVVMALPSNRARFHNNFELIHRFGGWAALLMFWMQTVVFINDQKGDSTLSNALFSSLSFWLLVIVSVSIIIPWLRLRKVPVEIETPSSHVALAKFNYGVTPFPGSSMTVSLNPLAEWHAFANVPKPGEEGYRLTISRAGDWTGAFIDNPPSHVWVKGIPTAGVANIEKLFKRVVYVATGSGIGPCLPHLLAQEVPAHLVWSTRSPRETYGNALVDEILAAEPNATIWDTTESGKPDMVKLAYLAYRYFNAEAVIIISNQKLTYQVVHGLEIRGIPSYGAIWDS</sequence>
<feature type="compositionally biased region" description="Basic residues" evidence="1">
    <location>
        <begin position="19"/>
        <end position="38"/>
    </location>
</feature>
<dbReference type="InterPro" id="IPR039261">
    <property type="entry name" value="FNR_nucleotide-bd"/>
</dbReference>
<feature type="transmembrane region" description="Helical" evidence="2">
    <location>
        <begin position="92"/>
        <end position="113"/>
    </location>
</feature>
<gene>
    <name evidence="3" type="ORF">ORQ98_19650</name>
</gene>
<dbReference type="PANTHER" id="PTHR33927:SF5">
    <property type="entry name" value="ENZYME, PUTATIVE (AFU_ORTHOLOGUE AFUA_8G01222)-RELATED"/>
    <property type="match status" value="1"/>
</dbReference>
<comment type="caution">
    <text evidence="3">The sequence shown here is derived from an EMBL/GenBank/DDBJ whole genome shotgun (WGS) entry which is preliminary data.</text>
</comment>
<name>A0ABT5UDT6_9GAMM</name>
<feature type="transmembrane region" description="Helical" evidence="2">
    <location>
        <begin position="241"/>
        <end position="262"/>
    </location>
</feature>
<evidence type="ECO:0000256" key="1">
    <source>
        <dbReference type="SAM" id="MobiDB-lite"/>
    </source>
</evidence>
<evidence type="ECO:0000256" key="2">
    <source>
        <dbReference type="SAM" id="Phobius"/>
    </source>
</evidence>
<keyword evidence="2" id="KW-0812">Transmembrane</keyword>
<feature type="transmembrane region" description="Helical" evidence="2">
    <location>
        <begin position="119"/>
        <end position="138"/>
    </location>
</feature>
<dbReference type="SUPFAM" id="SSF52343">
    <property type="entry name" value="Ferredoxin reductase-like, C-terminal NADP-linked domain"/>
    <property type="match status" value="1"/>
</dbReference>
<organism evidence="3 4">
    <name type="scientific">Spartinivicinus poritis</name>
    <dbReference type="NCBI Taxonomy" id="2994640"/>
    <lineage>
        <taxon>Bacteria</taxon>
        <taxon>Pseudomonadati</taxon>
        <taxon>Pseudomonadota</taxon>
        <taxon>Gammaproteobacteria</taxon>
        <taxon>Oceanospirillales</taxon>
        <taxon>Zooshikellaceae</taxon>
        <taxon>Spartinivicinus</taxon>
    </lineage>
</organism>
<feature type="transmembrane region" description="Helical" evidence="2">
    <location>
        <begin position="274"/>
        <end position="296"/>
    </location>
</feature>
<keyword evidence="4" id="KW-1185">Reference proteome</keyword>
<dbReference type="Proteomes" id="UP001528823">
    <property type="component" value="Unassembled WGS sequence"/>
</dbReference>
<dbReference type="RefSeq" id="WP_274690506.1">
    <property type="nucleotide sequence ID" value="NZ_JAPMOU010000030.1"/>
</dbReference>
<evidence type="ECO:0000313" key="3">
    <source>
        <dbReference type="EMBL" id="MDE1464176.1"/>
    </source>
</evidence>
<dbReference type="InterPro" id="IPR052979">
    <property type="entry name" value="Adenylate-forming_domain"/>
</dbReference>
<dbReference type="EMBL" id="JAPMOU010000030">
    <property type="protein sequence ID" value="MDE1464176.1"/>
    <property type="molecule type" value="Genomic_DNA"/>
</dbReference>
<accession>A0ABT5UDT6</accession>
<dbReference type="PANTHER" id="PTHR33927">
    <property type="entry name" value="TRANSMEMBRANE PROTEIN"/>
    <property type="match status" value="1"/>
</dbReference>
<keyword evidence="2" id="KW-1133">Transmembrane helix</keyword>